<dbReference type="Pfam" id="PF13181">
    <property type="entry name" value="TPR_8"/>
    <property type="match status" value="1"/>
</dbReference>
<dbReference type="OrthoDB" id="115601at2157"/>
<reference evidence="2 3" key="1">
    <citation type="submission" date="2018-05" db="EMBL/GenBank/DDBJ databases">
        <title>Draft genome of Methanospirillum stamsii Pt1.</title>
        <authorList>
            <person name="Dueholm M.S."/>
            <person name="Nielsen P.H."/>
            <person name="Bakmann L.F."/>
            <person name="Otzen D.E."/>
        </authorList>
    </citation>
    <scope>NUCLEOTIDE SEQUENCE [LARGE SCALE GENOMIC DNA]</scope>
    <source>
        <strain evidence="2 3">Pt1</strain>
    </source>
</reference>
<dbReference type="SUPFAM" id="SSF48452">
    <property type="entry name" value="TPR-like"/>
    <property type="match status" value="1"/>
</dbReference>
<dbReference type="Proteomes" id="UP000245934">
    <property type="component" value="Unassembled WGS sequence"/>
</dbReference>
<dbReference type="InterPro" id="IPR019734">
    <property type="entry name" value="TPR_rpt"/>
</dbReference>
<name>A0A2V2N544_9EURY</name>
<dbReference type="GeneID" id="97608636"/>
<evidence type="ECO:0000313" key="2">
    <source>
        <dbReference type="EMBL" id="PWR73635.1"/>
    </source>
</evidence>
<evidence type="ECO:0000256" key="1">
    <source>
        <dbReference type="PROSITE-ProRule" id="PRU00339"/>
    </source>
</evidence>
<feature type="repeat" description="TPR" evidence="1">
    <location>
        <begin position="93"/>
        <end position="126"/>
    </location>
</feature>
<dbReference type="AlphaFoldDB" id="A0A2V2N544"/>
<accession>A0A2V2N544</accession>
<protein>
    <submittedName>
        <fullName evidence="2">Uncharacterized protein</fullName>
    </submittedName>
</protein>
<comment type="caution">
    <text evidence="2">The sequence shown here is derived from an EMBL/GenBank/DDBJ whole genome shotgun (WGS) entry which is preliminary data.</text>
</comment>
<dbReference type="SMART" id="SM00028">
    <property type="entry name" value="TPR"/>
    <property type="match status" value="3"/>
</dbReference>
<dbReference type="RefSeq" id="WP_109941047.1">
    <property type="nucleotide sequence ID" value="NZ_CP176366.1"/>
</dbReference>
<dbReference type="Pfam" id="PF13432">
    <property type="entry name" value="TPR_16"/>
    <property type="match status" value="1"/>
</dbReference>
<dbReference type="Gene3D" id="1.25.40.10">
    <property type="entry name" value="Tetratricopeptide repeat domain"/>
    <property type="match status" value="1"/>
</dbReference>
<dbReference type="PROSITE" id="PS50005">
    <property type="entry name" value="TPR"/>
    <property type="match status" value="1"/>
</dbReference>
<organism evidence="2 3">
    <name type="scientific">Methanospirillum stamsii</name>
    <dbReference type="NCBI Taxonomy" id="1277351"/>
    <lineage>
        <taxon>Archaea</taxon>
        <taxon>Methanobacteriati</taxon>
        <taxon>Methanobacteriota</taxon>
        <taxon>Stenosarchaea group</taxon>
        <taxon>Methanomicrobia</taxon>
        <taxon>Methanomicrobiales</taxon>
        <taxon>Methanospirillaceae</taxon>
        <taxon>Methanospirillum</taxon>
    </lineage>
</organism>
<sequence>MSIIFHTLVLLMILIVLSLTLCTAGAEKVYYSGLAFDSEIVPSGMIPYEAGWSEGALFSSPTWILSQIDQNLTSSVLDRGITPVPTPTDAGTADDYISAGFAALDAGNYRSAYSAFKQATIREPSSADAWYGLGLSLENQKRLLSALDAYATAITHSDNSADEWTFYAGKGRVCFALNRIEEAKKALETAITRYENTGISYPDEFQEISRLLQEINEKSSPAYIK</sequence>
<keyword evidence="3" id="KW-1185">Reference proteome</keyword>
<keyword evidence="1" id="KW-0802">TPR repeat</keyword>
<dbReference type="EMBL" id="QGMZ01000018">
    <property type="protein sequence ID" value="PWR73635.1"/>
    <property type="molecule type" value="Genomic_DNA"/>
</dbReference>
<dbReference type="InterPro" id="IPR011990">
    <property type="entry name" value="TPR-like_helical_dom_sf"/>
</dbReference>
<gene>
    <name evidence="2" type="ORF">DLD82_10435</name>
</gene>
<proteinExistence type="predicted"/>
<evidence type="ECO:0000313" key="3">
    <source>
        <dbReference type="Proteomes" id="UP000245934"/>
    </source>
</evidence>